<name>A0A5Y3BHD9_SALER</name>
<comment type="caution">
    <text evidence="1">The sequence shown here is derived from an EMBL/GenBank/DDBJ whole genome shotgun (WGS) entry which is preliminary data.</text>
</comment>
<accession>A0A5Y3BHD9</accession>
<organism evidence="1">
    <name type="scientific">Salmonella enterica</name>
    <name type="common">Salmonella choleraesuis</name>
    <dbReference type="NCBI Taxonomy" id="28901"/>
    <lineage>
        <taxon>Bacteria</taxon>
        <taxon>Pseudomonadati</taxon>
        <taxon>Pseudomonadota</taxon>
        <taxon>Gammaproteobacteria</taxon>
        <taxon>Enterobacterales</taxon>
        <taxon>Enterobacteriaceae</taxon>
        <taxon>Salmonella</taxon>
    </lineage>
</organism>
<proteinExistence type="predicted"/>
<evidence type="ECO:0008006" key="2">
    <source>
        <dbReference type="Google" id="ProtNLM"/>
    </source>
</evidence>
<dbReference type="AlphaFoldDB" id="A0A5Y3BHD9"/>
<dbReference type="EMBL" id="AAIPXE010000031">
    <property type="protein sequence ID" value="ECG9116955.1"/>
    <property type="molecule type" value="Genomic_DNA"/>
</dbReference>
<evidence type="ECO:0000313" key="1">
    <source>
        <dbReference type="EMBL" id="ECG9116955.1"/>
    </source>
</evidence>
<sequence length="95" mass="10640">MDLLGESSASADYILKNPPKAQVVVNGVIVWKDVNNNEINVQALFGHIGRVRNNLFHGGKFNGTWFDPARSALLLRHSLIVLECLRDKGMIRIEK</sequence>
<reference evidence="1" key="1">
    <citation type="submission" date="2019-07" db="EMBL/GenBank/DDBJ databases">
        <authorList>
            <consortium name="GenomeTrakr network: Whole genome sequencing for foodborne pathogen traceback"/>
        </authorList>
    </citation>
    <scope>NUCLEOTIDE SEQUENCE</scope>
    <source>
        <strain evidence="1">CFSAN095109</strain>
    </source>
</reference>
<gene>
    <name evidence="1" type="ORF">FOW62_20055</name>
</gene>
<protein>
    <recommendedName>
        <fullName evidence="2">Apea-like HEPN domain-containing protein</fullName>
    </recommendedName>
</protein>